<accession>A0AAW1HYC7</accession>
<comment type="caution">
    <text evidence="6">The sequence shown here is derived from an EMBL/GenBank/DDBJ whole genome shotgun (WGS) entry which is preliminary data.</text>
</comment>
<evidence type="ECO:0000256" key="2">
    <source>
        <dbReference type="ARBA" id="ARBA00006906"/>
    </source>
</evidence>
<organism evidence="6 7">
    <name type="scientific">Saponaria officinalis</name>
    <name type="common">Common soapwort</name>
    <name type="synonym">Lychnis saponaria</name>
    <dbReference type="NCBI Taxonomy" id="3572"/>
    <lineage>
        <taxon>Eukaryota</taxon>
        <taxon>Viridiplantae</taxon>
        <taxon>Streptophyta</taxon>
        <taxon>Embryophyta</taxon>
        <taxon>Tracheophyta</taxon>
        <taxon>Spermatophyta</taxon>
        <taxon>Magnoliopsida</taxon>
        <taxon>eudicotyledons</taxon>
        <taxon>Gunneridae</taxon>
        <taxon>Pentapetalae</taxon>
        <taxon>Caryophyllales</taxon>
        <taxon>Caryophyllaceae</taxon>
        <taxon>Caryophylleae</taxon>
        <taxon>Saponaria</taxon>
    </lineage>
</organism>
<evidence type="ECO:0000256" key="1">
    <source>
        <dbReference type="ARBA" id="ARBA00004761"/>
    </source>
</evidence>
<keyword evidence="5" id="KW-0119">Carbohydrate metabolism</keyword>
<name>A0AAW1HYC7_SAPOF</name>
<sequence length="262" mass="27967">MASGKIGLCLSPPNVRNTASYNLKASSCTTTIPHRHSHRHSLCNETLSHLQNSGVIACLRAPSAELALGAARAALFGGIKVLEVVVSTPSLFEVLDQLVKEFPTMTLGVGTILKSEDAKEAIKAGAKFLMSPAMITDVHSDVKDSKVLYIPGVMTPTEILNAYNTGARIVKIYPVSALGGVEYISALKKPFHHIPMVASQGIKIGQVREYITRGASSVVLSDAIFDKEAVAHGNFEYISRQAQLAASTGDEAVKQLKLTRGQ</sequence>
<comment type="subunit">
    <text evidence="3">Homotrimer.</text>
</comment>
<proteinExistence type="inferred from homology"/>
<evidence type="ECO:0000256" key="4">
    <source>
        <dbReference type="ARBA" id="ARBA00023239"/>
    </source>
</evidence>
<evidence type="ECO:0008006" key="8">
    <source>
        <dbReference type="Google" id="ProtNLM"/>
    </source>
</evidence>
<dbReference type="Proteomes" id="UP001443914">
    <property type="component" value="Unassembled WGS sequence"/>
</dbReference>
<protein>
    <recommendedName>
        <fullName evidence="8">KHG/KDPG aldolase</fullName>
    </recommendedName>
</protein>
<comment type="pathway">
    <text evidence="1">Carbohydrate acid metabolism.</text>
</comment>
<dbReference type="Gene3D" id="3.20.20.70">
    <property type="entry name" value="Aldolase class I"/>
    <property type="match status" value="1"/>
</dbReference>
<dbReference type="CDD" id="cd00452">
    <property type="entry name" value="KDPG_aldolase"/>
    <property type="match status" value="1"/>
</dbReference>
<dbReference type="InterPro" id="IPR013785">
    <property type="entry name" value="Aldolase_TIM"/>
</dbReference>
<evidence type="ECO:0000313" key="6">
    <source>
        <dbReference type="EMBL" id="KAK9682125.1"/>
    </source>
</evidence>
<comment type="similarity">
    <text evidence="2">Belongs to the KHG/KDPG aldolase family.</text>
</comment>
<evidence type="ECO:0000256" key="5">
    <source>
        <dbReference type="ARBA" id="ARBA00023277"/>
    </source>
</evidence>
<gene>
    <name evidence="6" type="ORF">RND81_10G052500</name>
</gene>
<keyword evidence="4" id="KW-0456">Lyase</keyword>
<evidence type="ECO:0000256" key="3">
    <source>
        <dbReference type="ARBA" id="ARBA00011233"/>
    </source>
</evidence>
<dbReference type="Pfam" id="PF01081">
    <property type="entry name" value="Aldolase"/>
    <property type="match status" value="1"/>
</dbReference>
<keyword evidence="7" id="KW-1185">Reference proteome</keyword>
<dbReference type="GO" id="GO:0016829">
    <property type="term" value="F:lyase activity"/>
    <property type="evidence" value="ECO:0007669"/>
    <property type="project" value="UniProtKB-KW"/>
</dbReference>
<dbReference type="InterPro" id="IPR000887">
    <property type="entry name" value="Aldlse_KDPG_KHG"/>
</dbReference>
<dbReference type="PANTHER" id="PTHR30246">
    <property type="entry name" value="2-KETO-3-DEOXY-6-PHOSPHOGLUCONATE ALDOLASE"/>
    <property type="match status" value="1"/>
</dbReference>
<evidence type="ECO:0000313" key="7">
    <source>
        <dbReference type="Proteomes" id="UP001443914"/>
    </source>
</evidence>
<dbReference type="AlphaFoldDB" id="A0AAW1HYC7"/>
<dbReference type="NCBIfam" id="TIGR01182">
    <property type="entry name" value="eda"/>
    <property type="match status" value="1"/>
</dbReference>
<dbReference type="PANTHER" id="PTHR30246:SF1">
    <property type="entry name" value="2-DEHYDRO-3-DEOXY-6-PHOSPHOGALACTONATE ALDOLASE-RELATED"/>
    <property type="match status" value="1"/>
</dbReference>
<reference evidence="6" key="1">
    <citation type="submission" date="2024-03" db="EMBL/GenBank/DDBJ databases">
        <title>WGS assembly of Saponaria officinalis var. Norfolk2.</title>
        <authorList>
            <person name="Jenkins J."/>
            <person name="Shu S."/>
            <person name="Grimwood J."/>
            <person name="Barry K."/>
            <person name="Goodstein D."/>
            <person name="Schmutz J."/>
            <person name="Leebens-Mack J."/>
            <person name="Osbourn A."/>
        </authorList>
    </citation>
    <scope>NUCLEOTIDE SEQUENCE [LARGE SCALE GENOMIC DNA]</scope>
    <source>
        <strain evidence="6">JIC</strain>
    </source>
</reference>
<dbReference type="SUPFAM" id="SSF51569">
    <property type="entry name" value="Aldolase"/>
    <property type="match status" value="1"/>
</dbReference>
<dbReference type="EMBL" id="JBDFQZ010000010">
    <property type="protein sequence ID" value="KAK9682125.1"/>
    <property type="molecule type" value="Genomic_DNA"/>
</dbReference>